<protein>
    <recommendedName>
        <fullName evidence="2">Structural maintenance of chromosomes protein 5</fullName>
    </recommendedName>
</protein>
<feature type="coiled-coil region" evidence="4">
    <location>
        <begin position="858"/>
        <end position="892"/>
    </location>
</feature>
<dbReference type="GO" id="GO:0000724">
    <property type="term" value="P:double-strand break repair via homologous recombination"/>
    <property type="evidence" value="ECO:0007669"/>
    <property type="project" value="TreeGrafter"/>
</dbReference>
<dbReference type="Pfam" id="PF13476">
    <property type="entry name" value="AAA_23"/>
    <property type="match status" value="1"/>
</dbReference>
<feature type="coiled-coil region" evidence="4">
    <location>
        <begin position="387"/>
        <end position="442"/>
    </location>
</feature>
<feature type="compositionally biased region" description="Polar residues" evidence="5">
    <location>
        <begin position="1053"/>
        <end position="1064"/>
    </location>
</feature>
<dbReference type="GO" id="GO:0016887">
    <property type="term" value="F:ATP hydrolysis activity"/>
    <property type="evidence" value="ECO:0007669"/>
    <property type="project" value="InterPro"/>
</dbReference>
<dbReference type="Proteomes" id="UP000187283">
    <property type="component" value="Unassembled WGS sequence"/>
</dbReference>
<dbReference type="STRING" id="133412.A0A1R1Y4A2"/>
<dbReference type="InterPro" id="IPR027417">
    <property type="entry name" value="P-loop_NTPase"/>
</dbReference>
<keyword evidence="3 4" id="KW-0175">Coiled coil</keyword>
<evidence type="ECO:0000256" key="1">
    <source>
        <dbReference type="ARBA" id="ARBA00010171"/>
    </source>
</evidence>
<dbReference type="GO" id="GO:0003697">
    <property type="term" value="F:single-stranded DNA binding"/>
    <property type="evidence" value="ECO:0007669"/>
    <property type="project" value="TreeGrafter"/>
</dbReference>
<feature type="compositionally biased region" description="Low complexity" evidence="5">
    <location>
        <begin position="1081"/>
        <end position="1100"/>
    </location>
</feature>
<name>A0A1R1Y4A2_9FUNG</name>
<dbReference type="PANTHER" id="PTHR45916">
    <property type="entry name" value="STRUCTURAL MAINTENANCE OF CHROMOSOMES PROTEIN 5"/>
    <property type="match status" value="1"/>
</dbReference>
<dbReference type="Gene3D" id="3.40.50.300">
    <property type="entry name" value="P-loop containing nucleotide triphosphate hydrolases"/>
    <property type="match status" value="2"/>
</dbReference>
<feature type="domain" description="Rad50/SbcC-type AAA" evidence="6">
    <location>
        <begin position="109"/>
        <end position="309"/>
    </location>
</feature>
<feature type="region of interest" description="Disordered" evidence="5">
    <location>
        <begin position="1"/>
        <end position="95"/>
    </location>
</feature>
<evidence type="ECO:0000313" key="8">
    <source>
        <dbReference type="Proteomes" id="UP000187283"/>
    </source>
</evidence>
<accession>A0A1R1Y4A2</accession>
<dbReference type="GO" id="GO:0030915">
    <property type="term" value="C:Smc5-Smc6 complex"/>
    <property type="evidence" value="ECO:0007669"/>
    <property type="project" value="TreeGrafter"/>
</dbReference>
<evidence type="ECO:0000259" key="6">
    <source>
        <dbReference type="Pfam" id="PF13476"/>
    </source>
</evidence>
<dbReference type="GO" id="GO:0005634">
    <property type="term" value="C:nucleus"/>
    <property type="evidence" value="ECO:0007669"/>
    <property type="project" value="TreeGrafter"/>
</dbReference>
<comment type="similarity">
    <text evidence="1">Belongs to the SMC family. SMC5 subfamily.</text>
</comment>
<dbReference type="InterPro" id="IPR038729">
    <property type="entry name" value="Rad50/SbcC_AAA"/>
</dbReference>
<evidence type="ECO:0000256" key="5">
    <source>
        <dbReference type="SAM" id="MobiDB-lite"/>
    </source>
</evidence>
<sequence length="1299" mass="146085">MVQKKRPLSQLDSSIFDSDTQNSSQMLDSKNRKISSRDKSITIKNDPLSPDVKNNISHLNSESENDQSESSQIPSSQITKKNSSHVDTSSSFSSPSYTLSDYIDGSIIKIRMSCFVAYDHCVIYPGPNLNMIIGPNGSGKSTVVCAIALGLGGSPQLLGRTKEVNGFVKHGFETGFVELTLKGPGSNKTTTIRRILTSNSNTSTYKLNGVNSTAIKVSEVVKKLNIQLDNLCQFLPQDRVVEFSKLNGPDLLKETQRAVGQQNLLTSQLKLVDLKEQEKSLFFDLEHEINEIKHLEHRNKQLERDVERLNEYTKAEKNVKILEIQLPLRKLDEAKNVYSSSKEIRKNKIKEYKDMLKKVTPLKKVIEATQAKERELSDKKRTEYNEIRSANEKIRRTLTSIQAYESKTIEKRNEISEIVTRFAKIESEAKELEIEIAQMDNDLGQKPTDNKSKEINAQISKILNEEQLIRSDLREVQEQIHTIKNDGSDAHQSMTRFSQRLKALEDGKSRRLALMKNFNNDTAMGFEYLENNRNDFREHVYGPIAFEIRLVRPDTANILESIIGSSSLKTFVCQNEGDYRTLTKKLNDERKLRTNTNMLSHLSMSSFQPPVEKDTLLRWGFDCYAIDLLEAPPPVLVALCSQENIHRIPISISKDVDHSAIEASGKIKTYVANGIKYTLNKSRYGSRSSTTSAARIKPANKVTLLGVGDSVEMQQERVNIGKQIEKLQQALSANEKKIKTLSLQEQKLTQKIESELQPQIMHYRRQKDSALREIQNWERNNVKLESKRIKLANILSTISNKESEQQKQISKINKEVCEISIERLNLLSKISKFSKECRNSYAALVKLTVSHFQLTNSHRKLKADFNESKEKLEQANAEYLKADEDMNKAKDIANRCLREVQELASGLTPEEQQVAKDANSEMGEEMTATEIEARLSAARQRLALFSRHGVSSSVIKDFKQGSTDLANKYSKVEEIGEKLSDIKHKKSKIRREWESALREMVSIIDGEFGKAMKCLDCLGEVRLVTASSNIHEPSNYLQFLKEQKDKKLKENDASTGSLSGSGDTINGIDDIDSGRGRSRNGRGQSSQARAARGANSSSSSQITNSVDNTAVDDEMNLASSLAKNDEGYNSWGIEIWVSFRSGEPTVLLTEQRQSGGERAVSTALYLQAIMNSGVKVMNAEKRRLKSAPEERKNGKLRTSNVKSKIPNSEDEDEVQENDDDDDGSGDSADGGKTGDSRYNKKFSGVPFRVVDEVNQGMDQRNERLIHSQIVKAACGKNSPQFIVYLMASGSPQRLISSRI</sequence>
<feature type="coiled-coil region" evidence="4">
    <location>
        <begin position="724"/>
        <end position="794"/>
    </location>
</feature>
<organism evidence="7 8">
    <name type="scientific">Smittium culicis</name>
    <dbReference type="NCBI Taxonomy" id="133412"/>
    <lineage>
        <taxon>Eukaryota</taxon>
        <taxon>Fungi</taxon>
        <taxon>Fungi incertae sedis</taxon>
        <taxon>Zoopagomycota</taxon>
        <taxon>Kickxellomycotina</taxon>
        <taxon>Harpellomycetes</taxon>
        <taxon>Harpellales</taxon>
        <taxon>Legeriomycetaceae</taxon>
        <taxon>Smittium</taxon>
    </lineage>
</organism>
<feature type="region of interest" description="Disordered" evidence="5">
    <location>
        <begin position="1048"/>
        <end position="1109"/>
    </location>
</feature>
<dbReference type="SUPFAM" id="SSF52540">
    <property type="entry name" value="P-loop containing nucleoside triphosphate hydrolases"/>
    <property type="match status" value="1"/>
</dbReference>
<feature type="region of interest" description="Disordered" evidence="5">
    <location>
        <begin position="1184"/>
        <end position="1241"/>
    </location>
</feature>
<evidence type="ECO:0000256" key="3">
    <source>
        <dbReference type="ARBA" id="ARBA00023054"/>
    </source>
</evidence>
<dbReference type="OrthoDB" id="10254973at2759"/>
<reference evidence="7 8" key="1">
    <citation type="submission" date="2017-01" db="EMBL/GenBank/DDBJ databases">
        <authorList>
            <person name="Mah S.A."/>
            <person name="Swanson W.J."/>
            <person name="Moy G.W."/>
            <person name="Vacquier V.D."/>
        </authorList>
    </citation>
    <scope>NUCLEOTIDE SEQUENCE [LARGE SCALE GENOMIC DNA]</scope>
    <source>
        <strain evidence="7 8">GSMNP</strain>
    </source>
</reference>
<feature type="compositionally biased region" description="Polar residues" evidence="5">
    <location>
        <begin position="10"/>
        <end position="28"/>
    </location>
</feature>
<gene>
    <name evidence="7" type="ORF">AYI70_g3249</name>
</gene>
<dbReference type="EMBL" id="LSSN01000914">
    <property type="protein sequence ID" value="OMJ21807.1"/>
    <property type="molecule type" value="Genomic_DNA"/>
</dbReference>
<feature type="compositionally biased region" description="Polar residues" evidence="5">
    <location>
        <begin position="1196"/>
        <end position="1206"/>
    </location>
</feature>
<keyword evidence="8" id="KW-1185">Reference proteome</keyword>
<comment type="caution">
    <text evidence="7">The sequence shown here is derived from an EMBL/GenBank/DDBJ whole genome shotgun (WGS) entry which is preliminary data.</text>
</comment>
<evidence type="ECO:0000313" key="7">
    <source>
        <dbReference type="EMBL" id="OMJ21807.1"/>
    </source>
</evidence>
<feature type="compositionally biased region" description="Basic and acidic residues" evidence="5">
    <location>
        <begin position="29"/>
        <end position="41"/>
    </location>
</feature>
<proteinExistence type="inferred from homology"/>
<feature type="compositionally biased region" description="Acidic residues" evidence="5">
    <location>
        <begin position="1208"/>
        <end position="1224"/>
    </location>
</feature>
<feature type="compositionally biased region" description="Low complexity" evidence="5">
    <location>
        <begin position="85"/>
        <end position="95"/>
    </location>
</feature>
<evidence type="ECO:0000256" key="2">
    <source>
        <dbReference type="ARBA" id="ARBA00018687"/>
    </source>
</evidence>
<evidence type="ECO:0000256" key="4">
    <source>
        <dbReference type="SAM" id="Coils"/>
    </source>
</evidence>
<dbReference type="PANTHER" id="PTHR45916:SF1">
    <property type="entry name" value="STRUCTURAL MAINTENANCE OF CHROMOSOMES PROTEIN 5"/>
    <property type="match status" value="1"/>
</dbReference>
<feature type="coiled-coil region" evidence="4">
    <location>
        <begin position="285"/>
        <end position="319"/>
    </location>
</feature>
<feature type="compositionally biased region" description="Low complexity" evidence="5">
    <location>
        <begin position="68"/>
        <end position="78"/>
    </location>
</feature>
<feature type="compositionally biased region" description="Basic and acidic residues" evidence="5">
    <location>
        <begin position="1184"/>
        <end position="1193"/>
    </location>
</feature>